<comment type="caution">
    <text evidence="1">The sequence shown here is derived from an EMBL/GenBank/DDBJ whole genome shotgun (WGS) entry which is preliminary data.</text>
</comment>
<dbReference type="EMBL" id="QXTE01000028">
    <property type="protein sequence ID" value="TFK11807.1"/>
    <property type="molecule type" value="Genomic_DNA"/>
</dbReference>
<reference evidence="1 2" key="1">
    <citation type="submission" date="2019-04" db="EMBL/GenBank/DDBJ databases">
        <title>Draft genome of the big-headed turtle Platysternon megacephalum.</title>
        <authorList>
            <person name="Gong S."/>
        </authorList>
    </citation>
    <scope>NUCLEOTIDE SEQUENCE [LARGE SCALE GENOMIC DNA]</scope>
    <source>
        <strain evidence="1">DO16091913</strain>
        <tissue evidence="1">Muscle</tissue>
    </source>
</reference>
<proteinExistence type="predicted"/>
<name>A0A4D9ELU3_9SAUR</name>
<reference evidence="1 2" key="2">
    <citation type="submission" date="2019-04" db="EMBL/GenBank/DDBJ databases">
        <title>The genome sequence of big-headed turtle.</title>
        <authorList>
            <person name="Gong S."/>
        </authorList>
    </citation>
    <scope>NUCLEOTIDE SEQUENCE [LARGE SCALE GENOMIC DNA]</scope>
    <source>
        <strain evidence="1">DO16091913</strain>
        <tissue evidence="1">Muscle</tissue>
    </source>
</reference>
<accession>A0A4D9ELU3</accession>
<evidence type="ECO:0000313" key="2">
    <source>
        <dbReference type="Proteomes" id="UP000297703"/>
    </source>
</evidence>
<organism evidence="1 2">
    <name type="scientific">Platysternon megacephalum</name>
    <name type="common">big-headed turtle</name>
    <dbReference type="NCBI Taxonomy" id="55544"/>
    <lineage>
        <taxon>Eukaryota</taxon>
        <taxon>Metazoa</taxon>
        <taxon>Chordata</taxon>
        <taxon>Craniata</taxon>
        <taxon>Vertebrata</taxon>
        <taxon>Euteleostomi</taxon>
        <taxon>Archelosauria</taxon>
        <taxon>Testudinata</taxon>
        <taxon>Testudines</taxon>
        <taxon>Cryptodira</taxon>
        <taxon>Durocryptodira</taxon>
        <taxon>Testudinoidea</taxon>
        <taxon>Platysternidae</taxon>
        <taxon>Platysternon</taxon>
    </lineage>
</organism>
<evidence type="ECO:0000313" key="1">
    <source>
        <dbReference type="EMBL" id="TFK11807.1"/>
    </source>
</evidence>
<keyword evidence="2" id="KW-1185">Reference proteome</keyword>
<gene>
    <name evidence="1" type="ORF">DR999_PMT04992</name>
</gene>
<sequence length="103" mass="12186">MSVQKKDYSFSIPHKIYMIVDIILISRIWLKTALCADFISPCQILHQFYFLLETGKTHLEEENQSPHFCMTRKDFKIKKIMQLFKENNADQILKGLYGMPSKQ</sequence>
<dbReference type="Proteomes" id="UP000297703">
    <property type="component" value="Unassembled WGS sequence"/>
</dbReference>
<dbReference type="AlphaFoldDB" id="A0A4D9ELU3"/>
<protein>
    <submittedName>
        <fullName evidence="1">Acyl-CoA synthetase short-chain family member 3, mitochondrial</fullName>
    </submittedName>
</protein>